<dbReference type="GO" id="GO:0045892">
    <property type="term" value="P:negative regulation of DNA-templated transcription"/>
    <property type="evidence" value="ECO:0007669"/>
    <property type="project" value="UniProtKB-UniRule"/>
</dbReference>
<accession>A0A1B9F7U1</accession>
<evidence type="ECO:0000256" key="6">
    <source>
        <dbReference type="ARBA" id="ARBA00023125"/>
    </source>
</evidence>
<dbReference type="InterPro" id="IPR050077">
    <property type="entry name" value="LexA_repressor"/>
</dbReference>
<evidence type="ECO:0000313" key="13">
    <source>
        <dbReference type="EMBL" id="OCC16009.1"/>
    </source>
</evidence>
<dbReference type="GO" id="GO:0006508">
    <property type="term" value="P:proteolysis"/>
    <property type="evidence" value="ECO:0007669"/>
    <property type="project" value="UniProtKB-KW"/>
</dbReference>
<dbReference type="InterPro" id="IPR006199">
    <property type="entry name" value="LexA_DNA-bd_dom"/>
</dbReference>
<dbReference type="Proteomes" id="UP000093080">
    <property type="component" value="Unassembled WGS sequence"/>
</dbReference>
<comment type="catalytic activity">
    <reaction evidence="10">
        <text>Hydrolysis of Ala-|-Gly bond in repressor LexA.</text>
        <dbReference type="EC" id="3.4.21.88"/>
    </reaction>
</comment>
<evidence type="ECO:0000256" key="7">
    <source>
        <dbReference type="ARBA" id="ARBA00023163"/>
    </source>
</evidence>
<keyword evidence="3 10" id="KW-0227">DNA damage</keyword>
<evidence type="ECO:0000256" key="10">
    <source>
        <dbReference type="HAMAP-Rule" id="MF_00015"/>
    </source>
</evidence>
<dbReference type="PANTHER" id="PTHR33516">
    <property type="entry name" value="LEXA REPRESSOR"/>
    <property type="match status" value="1"/>
</dbReference>
<keyword evidence="9 10" id="KW-0742">SOS response</keyword>
<feature type="site" description="Cleavage; by autolysis" evidence="10">
    <location>
        <begin position="84"/>
        <end position="85"/>
    </location>
</feature>
<dbReference type="Pfam" id="PF01726">
    <property type="entry name" value="LexA_DNA_bind"/>
    <property type="match status" value="1"/>
</dbReference>
<comment type="subunit">
    <text evidence="10">Homodimer.</text>
</comment>
<dbReference type="RefSeq" id="WP_067616012.1">
    <property type="nucleotide sequence ID" value="NZ_MAGO01000002.1"/>
</dbReference>
<dbReference type="InterPro" id="IPR006200">
    <property type="entry name" value="LexA"/>
</dbReference>
<keyword evidence="10" id="KW-0068">Autocatalytic cleavage</keyword>
<dbReference type="EC" id="3.4.21.88" evidence="10"/>
<dbReference type="PANTHER" id="PTHR33516:SF2">
    <property type="entry name" value="LEXA REPRESSOR-RELATED"/>
    <property type="match status" value="1"/>
</dbReference>
<dbReference type="InterPro" id="IPR039418">
    <property type="entry name" value="LexA-like"/>
</dbReference>
<sequence>MHLTEREQTVLEFIKEFYKQHGHSPSIREICKGLGLKSPGSMYKVLKSLRKKGLLDMDEGRRRTIRLKVPPNLRHIPLIGKIAAGPPIEANQEIIEELPCDPGLFGASECFALLVKGDSMIGQHIRPGDIAIIKPGPVVEQGTIAAVMVEGLFHEATLKRVKWDENSIKLLSENPAYPPLVFEGEERSKVTILGMLVGIIRRFS</sequence>
<feature type="active site" description="For autocatalytic cleavage activity" evidence="10">
    <location>
        <position position="119"/>
    </location>
</feature>
<dbReference type="Gene3D" id="1.10.10.10">
    <property type="entry name" value="Winged helix-like DNA-binding domain superfamily/Winged helix DNA-binding domain"/>
    <property type="match status" value="1"/>
</dbReference>
<dbReference type="AlphaFoldDB" id="A0A1B9F7U1"/>
<dbReference type="SUPFAM" id="SSF46785">
    <property type="entry name" value="Winged helix' DNA-binding domain"/>
    <property type="match status" value="1"/>
</dbReference>
<dbReference type="CDD" id="cd06529">
    <property type="entry name" value="S24_LexA-like"/>
    <property type="match status" value="1"/>
</dbReference>
<evidence type="ECO:0000256" key="2">
    <source>
        <dbReference type="ARBA" id="ARBA00022705"/>
    </source>
</evidence>
<keyword evidence="1 10" id="KW-0678">Repressor</keyword>
<gene>
    <name evidence="10" type="primary">lexA</name>
    <name evidence="13" type="ORF">DBT_0471</name>
</gene>
<dbReference type="HAMAP" id="MF_00015">
    <property type="entry name" value="LexA"/>
    <property type="match status" value="1"/>
</dbReference>
<evidence type="ECO:0000256" key="4">
    <source>
        <dbReference type="ARBA" id="ARBA00022801"/>
    </source>
</evidence>
<dbReference type="GO" id="GO:0006260">
    <property type="term" value="P:DNA replication"/>
    <property type="evidence" value="ECO:0007669"/>
    <property type="project" value="UniProtKB-UniRule"/>
</dbReference>
<dbReference type="GO" id="GO:0006281">
    <property type="term" value="P:DNA repair"/>
    <property type="evidence" value="ECO:0007669"/>
    <property type="project" value="UniProtKB-UniRule"/>
</dbReference>
<dbReference type="Pfam" id="PF00717">
    <property type="entry name" value="Peptidase_S24"/>
    <property type="match status" value="1"/>
</dbReference>
<dbReference type="STRING" id="1156395.DBT_0471"/>
<evidence type="ECO:0000256" key="1">
    <source>
        <dbReference type="ARBA" id="ARBA00022491"/>
    </source>
</evidence>
<comment type="function">
    <text evidence="10">Represses a number of genes involved in the response to DNA damage (SOS response), including recA and lexA. In the presence of single-stranded DNA, RecA interacts with LexA causing an autocatalytic cleavage which disrupts the DNA-binding part of LexA, leading to derepression of the SOS regulon and eventually DNA repair.</text>
</comment>
<dbReference type="OrthoDB" id="9802364at2"/>
<reference evidence="13 14" key="1">
    <citation type="submission" date="2016-06" db="EMBL/GenBank/DDBJ databases">
        <title>Respiratory ammonification of nitrate coupled to the oxidation of elemental sulfur in deep-sea autotrophic thermophilic bacteria.</title>
        <authorList>
            <person name="Slobodkina G.B."/>
            <person name="Mardanov A.V."/>
            <person name="Ravin N.V."/>
            <person name="Frolova A.A."/>
            <person name="Viryasiv M.B."/>
            <person name="Chernyh N.A."/>
            <person name="Bonch-Osmolovskaya E.A."/>
            <person name="Slobodkin A.I."/>
        </authorList>
    </citation>
    <scope>NUCLEOTIDE SEQUENCE [LARGE SCALE GENOMIC DNA]</scope>
    <source>
        <strain evidence="13 14">S69</strain>
    </source>
</reference>
<feature type="DNA-binding region" description="H-T-H motif" evidence="10">
    <location>
        <begin position="27"/>
        <end position="47"/>
    </location>
</feature>
<dbReference type="Gene3D" id="2.10.109.10">
    <property type="entry name" value="Umud Fragment, subunit A"/>
    <property type="match status" value="1"/>
</dbReference>
<name>A0A1B9F7U1_9BACT</name>
<keyword evidence="13" id="KW-0645">Protease</keyword>
<evidence type="ECO:0000259" key="11">
    <source>
        <dbReference type="Pfam" id="PF00717"/>
    </source>
</evidence>
<keyword evidence="14" id="KW-1185">Reference proteome</keyword>
<feature type="domain" description="Peptidase S24/S26A/S26B/S26C" evidence="11">
    <location>
        <begin position="77"/>
        <end position="196"/>
    </location>
</feature>
<proteinExistence type="inferred from homology"/>
<evidence type="ECO:0000313" key="14">
    <source>
        <dbReference type="Proteomes" id="UP000093080"/>
    </source>
</evidence>
<evidence type="ECO:0000256" key="8">
    <source>
        <dbReference type="ARBA" id="ARBA00023204"/>
    </source>
</evidence>
<feature type="active site" description="For autocatalytic cleavage activity" evidence="10">
    <location>
        <position position="159"/>
    </location>
</feature>
<comment type="caution">
    <text evidence="13">The sequence shown here is derived from an EMBL/GenBank/DDBJ whole genome shotgun (WGS) entry which is preliminary data.</text>
</comment>
<dbReference type="GO" id="GO:0003677">
    <property type="term" value="F:DNA binding"/>
    <property type="evidence" value="ECO:0007669"/>
    <property type="project" value="UniProtKB-UniRule"/>
</dbReference>
<dbReference type="SUPFAM" id="SSF51306">
    <property type="entry name" value="LexA/Signal peptidase"/>
    <property type="match status" value="1"/>
</dbReference>
<organism evidence="13 14">
    <name type="scientific">Dissulfuribacter thermophilus</name>
    <dbReference type="NCBI Taxonomy" id="1156395"/>
    <lineage>
        <taxon>Bacteria</taxon>
        <taxon>Pseudomonadati</taxon>
        <taxon>Thermodesulfobacteriota</taxon>
        <taxon>Dissulfuribacteria</taxon>
        <taxon>Dissulfuribacterales</taxon>
        <taxon>Dissulfuribacteraceae</taxon>
        <taxon>Dissulfuribacter</taxon>
    </lineage>
</organism>
<protein>
    <recommendedName>
        <fullName evidence="10">LexA repressor</fullName>
        <ecNumber evidence="10">3.4.21.88</ecNumber>
    </recommendedName>
</protein>
<keyword evidence="2 10" id="KW-0235">DNA replication</keyword>
<evidence type="ECO:0000256" key="5">
    <source>
        <dbReference type="ARBA" id="ARBA00023015"/>
    </source>
</evidence>
<keyword evidence="6 10" id="KW-0238">DNA-binding</keyword>
<dbReference type="GO" id="GO:0004252">
    <property type="term" value="F:serine-type endopeptidase activity"/>
    <property type="evidence" value="ECO:0007669"/>
    <property type="project" value="UniProtKB-UniRule"/>
</dbReference>
<dbReference type="InterPro" id="IPR015927">
    <property type="entry name" value="Peptidase_S24_S26A/B/C"/>
</dbReference>
<dbReference type="InterPro" id="IPR036286">
    <property type="entry name" value="LexA/Signal_pep-like_sf"/>
</dbReference>
<dbReference type="InterPro" id="IPR036390">
    <property type="entry name" value="WH_DNA-bd_sf"/>
</dbReference>
<comment type="similarity">
    <text evidence="10">Belongs to the peptidase S24 family.</text>
</comment>
<evidence type="ECO:0000256" key="9">
    <source>
        <dbReference type="ARBA" id="ARBA00023236"/>
    </source>
</evidence>
<evidence type="ECO:0000259" key="12">
    <source>
        <dbReference type="Pfam" id="PF01726"/>
    </source>
</evidence>
<keyword evidence="8 10" id="KW-0234">DNA repair</keyword>
<keyword evidence="4 10" id="KW-0378">Hydrolase</keyword>
<keyword evidence="5 10" id="KW-0805">Transcription regulation</keyword>
<evidence type="ECO:0000256" key="3">
    <source>
        <dbReference type="ARBA" id="ARBA00022763"/>
    </source>
</evidence>
<dbReference type="EMBL" id="MAGO01000002">
    <property type="protein sequence ID" value="OCC16009.1"/>
    <property type="molecule type" value="Genomic_DNA"/>
</dbReference>
<keyword evidence="7 10" id="KW-0804">Transcription</keyword>
<dbReference type="NCBIfam" id="TIGR00498">
    <property type="entry name" value="lexA"/>
    <property type="match status" value="1"/>
</dbReference>
<feature type="domain" description="LexA repressor DNA-binding" evidence="12">
    <location>
        <begin position="2"/>
        <end position="64"/>
    </location>
</feature>
<dbReference type="GO" id="GO:0009432">
    <property type="term" value="P:SOS response"/>
    <property type="evidence" value="ECO:0007669"/>
    <property type="project" value="UniProtKB-UniRule"/>
</dbReference>
<dbReference type="InterPro" id="IPR036388">
    <property type="entry name" value="WH-like_DNA-bd_sf"/>
</dbReference>